<evidence type="ECO:0000313" key="1">
    <source>
        <dbReference type="EMBL" id="KAJ5109978.1"/>
    </source>
</evidence>
<evidence type="ECO:0000313" key="2">
    <source>
        <dbReference type="Proteomes" id="UP001149074"/>
    </source>
</evidence>
<reference evidence="1" key="2">
    <citation type="journal article" date="2023" name="IMA Fungus">
        <title>Comparative genomic study of the Penicillium genus elucidates a diverse pangenome and 15 lateral gene transfer events.</title>
        <authorList>
            <person name="Petersen C."/>
            <person name="Sorensen T."/>
            <person name="Nielsen M.R."/>
            <person name="Sondergaard T.E."/>
            <person name="Sorensen J.L."/>
            <person name="Fitzpatrick D.A."/>
            <person name="Frisvad J.C."/>
            <person name="Nielsen K.L."/>
        </authorList>
    </citation>
    <scope>NUCLEOTIDE SEQUENCE</scope>
    <source>
        <strain evidence="1">IBT 30761</strain>
    </source>
</reference>
<dbReference type="RefSeq" id="XP_056478089.1">
    <property type="nucleotide sequence ID" value="XM_056615117.1"/>
</dbReference>
<comment type="caution">
    <text evidence="1">The sequence shown here is derived from an EMBL/GenBank/DDBJ whole genome shotgun (WGS) entry which is preliminary data.</text>
</comment>
<dbReference type="OrthoDB" id="416786at2759"/>
<proteinExistence type="predicted"/>
<dbReference type="EMBL" id="JAPQKI010000003">
    <property type="protein sequence ID" value="KAJ5109978.1"/>
    <property type="molecule type" value="Genomic_DNA"/>
</dbReference>
<organism evidence="1 2">
    <name type="scientific">Penicillium argentinense</name>
    <dbReference type="NCBI Taxonomy" id="1131581"/>
    <lineage>
        <taxon>Eukaryota</taxon>
        <taxon>Fungi</taxon>
        <taxon>Dikarya</taxon>
        <taxon>Ascomycota</taxon>
        <taxon>Pezizomycotina</taxon>
        <taxon>Eurotiomycetes</taxon>
        <taxon>Eurotiomycetidae</taxon>
        <taxon>Eurotiales</taxon>
        <taxon>Aspergillaceae</taxon>
        <taxon>Penicillium</taxon>
    </lineage>
</organism>
<gene>
    <name evidence="1" type="ORF">N7532_002623</name>
</gene>
<reference evidence="1" key="1">
    <citation type="submission" date="2022-11" db="EMBL/GenBank/DDBJ databases">
        <authorList>
            <person name="Petersen C."/>
        </authorList>
    </citation>
    <scope>NUCLEOTIDE SEQUENCE</scope>
    <source>
        <strain evidence="1">IBT 30761</strain>
    </source>
</reference>
<protein>
    <submittedName>
        <fullName evidence="1">Uncharacterized protein</fullName>
    </submittedName>
</protein>
<keyword evidence="2" id="KW-1185">Reference proteome</keyword>
<dbReference type="GeneID" id="81354096"/>
<sequence>MIRPCHLVYVSWGCLPTEEESHAEIARKLTDASTIFISELLINEYNKRPTFSKARTVIPGFIVGAEREGIAHTEDFFWRLAFSVARLQAASERLGQLTVAGGDQVFQLVSNLLLRPENVVNRVTYRGSGNASLFYDILCDALGVPIRRVNHAQWMQTLRENVTGADFDHPFLPVMKWFE</sequence>
<dbReference type="AlphaFoldDB" id="A0A9W9KLM7"/>
<accession>A0A9W9KLM7</accession>
<dbReference type="Gene3D" id="3.40.50.720">
    <property type="entry name" value="NAD(P)-binding Rossmann-like Domain"/>
    <property type="match status" value="1"/>
</dbReference>
<dbReference type="Proteomes" id="UP001149074">
    <property type="component" value="Unassembled WGS sequence"/>
</dbReference>
<name>A0A9W9KLM7_9EURO</name>